<accession>A0A0C3J3L7</accession>
<keyword evidence="2" id="KW-1185">Reference proteome</keyword>
<dbReference type="Proteomes" id="UP000054217">
    <property type="component" value="Unassembled WGS sequence"/>
</dbReference>
<sequence>MSNFTAHLNESPVAARYVLCACKTVWALPTPSMPRQCHNLDGDKVGEPQNPV</sequence>
<reference evidence="1 2" key="1">
    <citation type="submission" date="2014-04" db="EMBL/GenBank/DDBJ databases">
        <authorList>
            <consortium name="DOE Joint Genome Institute"/>
            <person name="Kuo A."/>
            <person name="Kohler A."/>
            <person name="Costa M.D."/>
            <person name="Nagy L.G."/>
            <person name="Floudas D."/>
            <person name="Copeland A."/>
            <person name="Barry K.W."/>
            <person name="Cichocki N."/>
            <person name="Veneault-Fourrey C."/>
            <person name="LaButti K."/>
            <person name="Lindquist E.A."/>
            <person name="Lipzen A."/>
            <person name="Lundell T."/>
            <person name="Morin E."/>
            <person name="Murat C."/>
            <person name="Sun H."/>
            <person name="Tunlid A."/>
            <person name="Henrissat B."/>
            <person name="Grigoriev I.V."/>
            <person name="Hibbett D.S."/>
            <person name="Martin F."/>
            <person name="Nordberg H.P."/>
            <person name="Cantor M.N."/>
            <person name="Hua S.X."/>
        </authorList>
    </citation>
    <scope>NUCLEOTIDE SEQUENCE [LARGE SCALE GENOMIC DNA]</scope>
    <source>
        <strain evidence="1 2">Marx 270</strain>
    </source>
</reference>
<gene>
    <name evidence="1" type="ORF">M404DRAFT_1001162</name>
</gene>
<dbReference type="EMBL" id="KN831975">
    <property type="protein sequence ID" value="KIO03673.1"/>
    <property type="molecule type" value="Genomic_DNA"/>
</dbReference>
<dbReference type="InParanoid" id="A0A0C3J3L7"/>
<name>A0A0C3J3L7_PISTI</name>
<organism evidence="1 2">
    <name type="scientific">Pisolithus tinctorius Marx 270</name>
    <dbReference type="NCBI Taxonomy" id="870435"/>
    <lineage>
        <taxon>Eukaryota</taxon>
        <taxon>Fungi</taxon>
        <taxon>Dikarya</taxon>
        <taxon>Basidiomycota</taxon>
        <taxon>Agaricomycotina</taxon>
        <taxon>Agaricomycetes</taxon>
        <taxon>Agaricomycetidae</taxon>
        <taxon>Boletales</taxon>
        <taxon>Sclerodermatineae</taxon>
        <taxon>Pisolithaceae</taxon>
        <taxon>Pisolithus</taxon>
    </lineage>
</organism>
<reference evidence="2" key="2">
    <citation type="submission" date="2015-01" db="EMBL/GenBank/DDBJ databases">
        <title>Evolutionary Origins and Diversification of the Mycorrhizal Mutualists.</title>
        <authorList>
            <consortium name="DOE Joint Genome Institute"/>
            <consortium name="Mycorrhizal Genomics Consortium"/>
            <person name="Kohler A."/>
            <person name="Kuo A."/>
            <person name="Nagy L.G."/>
            <person name="Floudas D."/>
            <person name="Copeland A."/>
            <person name="Barry K.W."/>
            <person name="Cichocki N."/>
            <person name="Veneault-Fourrey C."/>
            <person name="LaButti K."/>
            <person name="Lindquist E.A."/>
            <person name="Lipzen A."/>
            <person name="Lundell T."/>
            <person name="Morin E."/>
            <person name="Murat C."/>
            <person name="Riley R."/>
            <person name="Ohm R."/>
            <person name="Sun H."/>
            <person name="Tunlid A."/>
            <person name="Henrissat B."/>
            <person name="Grigoriev I.V."/>
            <person name="Hibbett D.S."/>
            <person name="Martin F."/>
        </authorList>
    </citation>
    <scope>NUCLEOTIDE SEQUENCE [LARGE SCALE GENOMIC DNA]</scope>
    <source>
        <strain evidence="2">Marx 270</strain>
    </source>
</reference>
<proteinExistence type="predicted"/>
<evidence type="ECO:0000313" key="1">
    <source>
        <dbReference type="EMBL" id="KIO03673.1"/>
    </source>
</evidence>
<protein>
    <submittedName>
        <fullName evidence="1">Uncharacterized protein</fullName>
    </submittedName>
</protein>
<dbReference type="AlphaFoldDB" id="A0A0C3J3L7"/>
<dbReference type="HOGENOM" id="CLU_3088222_0_0_1"/>
<evidence type="ECO:0000313" key="2">
    <source>
        <dbReference type="Proteomes" id="UP000054217"/>
    </source>
</evidence>